<feature type="compositionally biased region" description="Basic residues" evidence="1">
    <location>
        <begin position="209"/>
        <end position="218"/>
    </location>
</feature>
<sequence>MSLMGEMTFFLGLQVNQSPCGIFINQSKYVLEILKKYGMESCDPVGTPMEIKDKLDLDQNGTLTPSRVLPVKLNSKAKSCQSRRDLPRNTPLDRVEVLANAEIFDGLAKMAYEKLSKKLTFYKAFFLPQWKFLIHTILQCLSAKRTSWNEFSSTMASGIICLATNQKFNFSRVVTLLFDTMLVLAAEEVGLIQANVQSTTIPIESSTSKPHKKHKSKKQQPQAPKVPSPEPSPEHKLPSPSNDPLPDGKDSMKLKELIDLCTYLSNKVLELESEVIDIKSSSKEKIKKLEGRVAKKGEIIQMGRIIADIDEDVEINLEEAHAKLYKIDIEHLEKVLITTAGVTTNAEAEKVSVPRRRRGLIIQDPDEITLTVFMHSKVQSKDKGKGILIEEPKPLQGKAEIEQDEALARQLDANIN</sequence>
<feature type="region of interest" description="Disordered" evidence="1">
    <location>
        <begin position="202"/>
        <end position="249"/>
    </location>
</feature>
<dbReference type="AlphaFoldDB" id="A0A6L2J9Z3"/>
<proteinExistence type="predicted"/>
<accession>A0A6L2J9Z3</accession>
<evidence type="ECO:0000313" key="2">
    <source>
        <dbReference type="EMBL" id="GEU32835.1"/>
    </source>
</evidence>
<organism evidence="2">
    <name type="scientific">Tanacetum cinerariifolium</name>
    <name type="common">Dalmatian daisy</name>
    <name type="synonym">Chrysanthemum cinerariifolium</name>
    <dbReference type="NCBI Taxonomy" id="118510"/>
    <lineage>
        <taxon>Eukaryota</taxon>
        <taxon>Viridiplantae</taxon>
        <taxon>Streptophyta</taxon>
        <taxon>Embryophyta</taxon>
        <taxon>Tracheophyta</taxon>
        <taxon>Spermatophyta</taxon>
        <taxon>Magnoliopsida</taxon>
        <taxon>eudicotyledons</taxon>
        <taxon>Gunneridae</taxon>
        <taxon>Pentapetalae</taxon>
        <taxon>asterids</taxon>
        <taxon>campanulids</taxon>
        <taxon>Asterales</taxon>
        <taxon>Asteraceae</taxon>
        <taxon>Asteroideae</taxon>
        <taxon>Anthemideae</taxon>
        <taxon>Anthemidinae</taxon>
        <taxon>Tanacetum</taxon>
    </lineage>
</organism>
<reference evidence="2" key="1">
    <citation type="journal article" date="2019" name="Sci. Rep.">
        <title>Draft genome of Tanacetum cinerariifolium, the natural source of mosquito coil.</title>
        <authorList>
            <person name="Yamashiro T."/>
            <person name="Shiraishi A."/>
            <person name="Satake H."/>
            <person name="Nakayama K."/>
        </authorList>
    </citation>
    <scope>NUCLEOTIDE SEQUENCE</scope>
</reference>
<protein>
    <submittedName>
        <fullName evidence="2">Retrotransposon protein, putative, unclassified</fullName>
    </submittedName>
</protein>
<dbReference type="EMBL" id="BKCJ010000397">
    <property type="protein sequence ID" value="GEU32835.1"/>
    <property type="molecule type" value="Genomic_DNA"/>
</dbReference>
<evidence type="ECO:0000256" key="1">
    <source>
        <dbReference type="SAM" id="MobiDB-lite"/>
    </source>
</evidence>
<comment type="caution">
    <text evidence="2">The sequence shown here is derived from an EMBL/GenBank/DDBJ whole genome shotgun (WGS) entry which is preliminary data.</text>
</comment>
<name>A0A6L2J9Z3_TANCI</name>
<gene>
    <name evidence="2" type="ORF">Tci_004813</name>
</gene>